<organism evidence="1 2">
    <name type="scientific">Marinitoga aeolica</name>
    <dbReference type="NCBI Taxonomy" id="2809031"/>
    <lineage>
        <taxon>Bacteria</taxon>
        <taxon>Thermotogati</taxon>
        <taxon>Thermotogota</taxon>
        <taxon>Thermotogae</taxon>
        <taxon>Petrotogales</taxon>
        <taxon>Petrotogaceae</taxon>
        <taxon>Marinitoga</taxon>
    </lineage>
</organism>
<gene>
    <name evidence="1" type="ORF">JRV97_09845</name>
</gene>
<dbReference type="RefSeq" id="WP_280998476.1">
    <property type="nucleotide sequence ID" value="NZ_CP069362.1"/>
</dbReference>
<evidence type="ECO:0000313" key="2">
    <source>
        <dbReference type="Proteomes" id="UP001232493"/>
    </source>
</evidence>
<proteinExistence type="predicted"/>
<evidence type="ECO:0000313" key="1">
    <source>
        <dbReference type="EMBL" id="WGS64653.1"/>
    </source>
</evidence>
<keyword evidence="2" id="KW-1185">Reference proteome</keyword>
<dbReference type="Proteomes" id="UP001232493">
    <property type="component" value="Chromosome"/>
</dbReference>
<protein>
    <submittedName>
        <fullName evidence="1">Uncharacterized protein</fullName>
    </submittedName>
</protein>
<reference evidence="1 2" key="1">
    <citation type="submission" date="2021-02" db="EMBL/GenBank/DDBJ databases">
        <title>Characterization of Marinitoga sp. nov. str. BP5-C20A.</title>
        <authorList>
            <person name="Erauso G."/>
            <person name="Postec A."/>
        </authorList>
    </citation>
    <scope>NUCLEOTIDE SEQUENCE [LARGE SCALE GENOMIC DNA]</scope>
    <source>
        <strain evidence="1 2">BP5-C20A</strain>
    </source>
</reference>
<name>A0ABY8PPU2_9BACT</name>
<sequence>MLFDKLPFEMDFEEMEKEIKNYFKNVEKNELLYDLIEAGFEPEELNLDYFFNETISKKETTSNVSFINLDLKSPDNKNDIGRAA</sequence>
<dbReference type="EMBL" id="CP069362">
    <property type="protein sequence ID" value="WGS64653.1"/>
    <property type="molecule type" value="Genomic_DNA"/>
</dbReference>
<accession>A0ABY8PPU2</accession>